<reference evidence="2" key="1">
    <citation type="submission" date="2020-02" db="EMBL/GenBank/DDBJ databases">
        <authorList>
            <person name="Meier V. D."/>
        </authorList>
    </citation>
    <scope>NUCLEOTIDE SEQUENCE</scope>
    <source>
        <strain evidence="2">AVDCRST_MAG51</strain>
    </source>
</reference>
<gene>
    <name evidence="2" type="ORF">AVDCRST_MAG51-1444</name>
</gene>
<feature type="region of interest" description="Disordered" evidence="1">
    <location>
        <begin position="1"/>
        <end position="31"/>
    </location>
</feature>
<feature type="compositionally biased region" description="Basic residues" evidence="1">
    <location>
        <begin position="1"/>
        <end position="15"/>
    </location>
</feature>
<organism evidence="2">
    <name type="scientific">uncultured Ramlibacter sp</name>
    <dbReference type="NCBI Taxonomy" id="260755"/>
    <lineage>
        <taxon>Bacteria</taxon>
        <taxon>Pseudomonadati</taxon>
        <taxon>Pseudomonadota</taxon>
        <taxon>Betaproteobacteria</taxon>
        <taxon>Burkholderiales</taxon>
        <taxon>Comamonadaceae</taxon>
        <taxon>Ramlibacter</taxon>
        <taxon>environmental samples</taxon>
    </lineage>
</organism>
<name>A0A6J4PIA9_9BURK</name>
<dbReference type="EMBL" id="CADCUX010000316">
    <property type="protein sequence ID" value="CAA9411716.1"/>
    <property type="molecule type" value="Genomic_DNA"/>
</dbReference>
<feature type="compositionally biased region" description="Basic and acidic residues" evidence="1">
    <location>
        <begin position="88"/>
        <end position="102"/>
    </location>
</feature>
<feature type="region of interest" description="Disordered" evidence="1">
    <location>
        <begin position="63"/>
        <end position="140"/>
    </location>
</feature>
<feature type="non-terminal residue" evidence="2">
    <location>
        <position position="1"/>
    </location>
</feature>
<feature type="non-terminal residue" evidence="2">
    <location>
        <position position="165"/>
    </location>
</feature>
<evidence type="ECO:0000313" key="2">
    <source>
        <dbReference type="EMBL" id="CAA9411716.1"/>
    </source>
</evidence>
<proteinExistence type="predicted"/>
<feature type="compositionally biased region" description="Basic and acidic residues" evidence="1">
    <location>
        <begin position="125"/>
        <end position="140"/>
    </location>
</feature>
<accession>A0A6J4PIA9</accession>
<protein>
    <submittedName>
        <fullName evidence="2">C-type cytochrome biogenesis protein ResA (Thioredoxin)</fullName>
    </submittedName>
</protein>
<evidence type="ECO:0000256" key="1">
    <source>
        <dbReference type="SAM" id="MobiDB-lite"/>
    </source>
</evidence>
<feature type="compositionally biased region" description="Basic and acidic residues" evidence="1">
    <location>
        <begin position="65"/>
        <end position="74"/>
    </location>
</feature>
<dbReference type="AlphaFoldDB" id="A0A6J4PIA9"/>
<sequence>EEGPLWHRRRRRRRWGGIAGARHGNQPGARGHLRAAGRLEEDHVRLQGPRDAGEFLGHQLRHLRGRDAEDRGDPRQVQGQGLRHARRGHELRPAELRGELRADAQAAFPRRDRQHWRRGQGLGRRAADPDHLHRQQARRDREALCGRAELRRTAPADREAAGGIL</sequence>